<dbReference type="EMBL" id="SJPW01000002">
    <property type="protein sequence ID" value="TWU59274.1"/>
    <property type="molecule type" value="Genomic_DNA"/>
</dbReference>
<reference evidence="1 2" key="1">
    <citation type="submission" date="2019-02" db="EMBL/GenBank/DDBJ databases">
        <title>Deep-cultivation of Planctomycetes and their phenomic and genomic characterization uncovers novel biology.</title>
        <authorList>
            <person name="Wiegand S."/>
            <person name="Jogler M."/>
            <person name="Boedeker C."/>
            <person name="Pinto D."/>
            <person name="Vollmers J."/>
            <person name="Rivas-Marin E."/>
            <person name="Kohn T."/>
            <person name="Peeters S.H."/>
            <person name="Heuer A."/>
            <person name="Rast P."/>
            <person name="Oberbeckmann S."/>
            <person name="Bunk B."/>
            <person name="Jeske O."/>
            <person name="Meyerdierks A."/>
            <person name="Storesund J.E."/>
            <person name="Kallscheuer N."/>
            <person name="Luecker S."/>
            <person name="Lage O.M."/>
            <person name="Pohl T."/>
            <person name="Merkel B.J."/>
            <person name="Hornburger P."/>
            <person name="Mueller R.-W."/>
            <person name="Bruemmer F."/>
            <person name="Labrenz M."/>
            <person name="Spormann A.M."/>
            <person name="Op Den Camp H."/>
            <person name="Overmann J."/>
            <person name="Amann R."/>
            <person name="Jetten M.S.M."/>
            <person name="Mascher T."/>
            <person name="Medema M.H."/>
            <person name="Devos D.P."/>
            <person name="Kaster A.-K."/>
            <person name="Ovreas L."/>
            <person name="Rohde M."/>
            <person name="Galperin M.Y."/>
            <person name="Jogler C."/>
        </authorList>
    </citation>
    <scope>NUCLEOTIDE SEQUENCE [LARGE SCALE GENOMIC DNA]</scope>
    <source>
        <strain evidence="1 2">Poly51</strain>
    </source>
</reference>
<evidence type="ECO:0000313" key="1">
    <source>
        <dbReference type="EMBL" id="TWU59274.1"/>
    </source>
</evidence>
<dbReference type="OrthoDB" id="214484at2"/>
<evidence type="ECO:0008006" key="3">
    <source>
        <dbReference type="Google" id="ProtNLM"/>
    </source>
</evidence>
<dbReference type="RefSeq" id="WP_146456762.1">
    <property type="nucleotide sequence ID" value="NZ_SJPW01000002.1"/>
</dbReference>
<keyword evidence="2" id="KW-1185">Reference proteome</keyword>
<dbReference type="InterPro" id="IPR025586">
    <property type="entry name" value="PcfJ"/>
</dbReference>
<dbReference type="Proteomes" id="UP000318288">
    <property type="component" value="Unassembled WGS sequence"/>
</dbReference>
<accession>A0A5C6FGG7</accession>
<sequence length="509" mass="57282">MRTFDCIDLSRSVMGKRTKSSQAPQPSDKLLGHLASLGIPSIDEYRSWCAENGFGLGLNKPKQMLARERNYRRDAAIRERSLRVKRPSNKETMFAIALGRIKPSEVAGIAYRGMDEVVRTFGGGKGLTVLIEHLFAVRSKIVGESEQATRLVDGGATLIETLVMVAASQSDWLRPLADWRPRTHNAKRQMQSLLRHLFDRFGEVPLFMDHAWAITRDASGKPLAEGIRYRRCYVDMGRGRSRRKLDFPIALTNSMASYFRQAPSTLSIPQALRWSQVMGISSNSALAAEVMVSRLGDGFEHEEFWLTVLHWLSSQPMLDPVHVGPIIDYVHNRRFVPVHTFDDRNGMLSMTLAEPNLTMKGRTATSMLRQVDAWHRSLANSNRYQIASWKSSAIGGFEMTEGSIAGENLKIWTIRELLSSKSLTIEGRKLGHCVATYARSCSNGATSIWTMEVETFTGIEKRVTIEVRPATRQVVQVRGRHNRRMTEQEGGIIRRWCVQAGLTISKYAG</sequence>
<name>A0A5C6FGG7_9BACT</name>
<proteinExistence type="predicted"/>
<protein>
    <recommendedName>
        <fullName evidence="3">PcfJ-like protein</fullName>
    </recommendedName>
</protein>
<comment type="caution">
    <text evidence="1">The sequence shown here is derived from an EMBL/GenBank/DDBJ whole genome shotgun (WGS) entry which is preliminary data.</text>
</comment>
<dbReference type="AlphaFoldDB" id="A0A5C6FGG7"/>
<dbReference type="Pfam" id="PF14284">
    <property type="entry name" value="PcfJ"/>
    <property type="match status" value="1"/>
</dbReference>
<evidence type="ECO:0000313" key="2">
    <source>
        <dbReference type="Proteomes" id="UP000318288"/>
    </source>
</evidence>
<organism evidence="1 2">
    <name type="scientific">Rubripirellula tenax</name>
    <dbReference type="NCBI Taxonomy" id="2528015"/>
    <lineage>
        <taxon>Bacteria</taxon>
        <taxon>Pseudomonadati</taxon>
        <taxon>Planctomycetota</taxon>
        <taxon>Planctomycetia</taxon>
        <taxon>Pirellulales</taxon>
        <taxon>Pirellulaceae</taxon>
        <taxon>Rubripirellula</taxon>
    </lineage>
</organism>
<gene>
    <name evidence="1" type="ORF">Poly51_20610</name>
</gene>